<evidence type="ECO:0000313" key="2">
    <source>
        <dbReference type="EMBL" id="ASI13488.1"/>
    </source>
</evidence>
<dbReference type="Gene3D" id="3.30.420.130">
    <property type="entry name" value="Dinitrogenase iron-molybdenum cofactor biosynthesis domain"/>
    <property type="match status" value="1"/>
</dbReference>
<keyword evidence="3" id="KW-1185">Reference proteome</keyword>
<sequence>MQNKIVLATIDEDGNLTGVGRAQRVAIIHIKDGKVENSEEIDVKWGEAHEMEQEGVHHASIAKFIIAYKVNEVMAGGAGPGMQMMLEKLGLTVKIESGNYKSFIR</sequence>
<evidence type="ECO:0000259" key="1">
    <source>
        <dbReference type="Pfam" id="PF02579"/>
    </source>
</evidence>
<dbReference type="EMBL" id="CP019964">
    <property type="protein sequence ID" value="ASI13488.1"/>
    <property type="molecule type" value="Genomic_DNA"/>
</dbReference>
<dbReference type="RefSeq" id="WP_088819655.1">
    <property type="nucleotide sequence ID" value="NZ_CP019964.1"/>
</dbReference>
<name>A0A218NLY9_9ARCH</name>
<organism evidence="2 3">
    <name type="scientific">Candidatus Mancarchaeum acidiphilum</name>
    <dbReference type="NCBI Taxonomy" id="1920749"/>
    <lineage>
        <taxon>Archaea</taxon>
        <taxon>Candidatus Micrarchaeota</taxon>
        <taxon>Candidatus Mancarchaeum</taxon>
    </lineage>
</organism>
<proteinExistence type="predicted"/>
<dbReference type="Pfam" id="PF02579">
    <property type="entry name" value="Nitro_FeMo-Co"/>
    <property type="match status" value="1"/>
</dbReference>
<dbReference type="InterPro" id="IPR003731">
    <property type="entry name" value="Di-Nase_FeMo-co_biosynth"/>
</dbReference>
<feature type="domain" description="Dinitrogenase iron-molybdenum cofactor biosynthesis" evidence="1">
    <location>
        <begin position="20"/>
        <end position="95"/>
    </location>
</feature>
<dbReference type="KEGG" id="marh:Mia14_0151"/>
<accession>A0A218NLY9</accession>
<dbReference type="OrthoDB" id="377903at2157"/>
<dbReference type="InterPro" id="IPR036105">
    <property type="entry name" value="DiNase_FeMo-co_biosyn_sf"/>
</dbReference>
<evidence type="ECO:0000313" key="3">
    <source>
        <dbReference type="Proteomes" id="UP000197679"/>
    </source>
</evidence>
<protein>
    <submittedName>
        <fullName evidence="2">NifX family protein</fullName>
    </submittedName>
</protein>
<dbReference type="AlphaFoldDB" id="A0A218NLY9"/>
<dbReference type="GeneID" id="33313710"/>
<dbReference type="SUPFAM" id="SSF53146">
    <property type="entry name" value="Nitrogenase accessory factor-like"/>
    <property type="match status" value="1"/>
</dbReference>
<reference evidence="2 3" key="1">
    <citation type="journal article" date="2017" name="Nat. Commun.">
        <title>'ARMAN' archaea depend on association with euryarchaeal host in culture and in situ.</title>
        <authorList>
            <person name="Golyshina O."/>
            <person name="Toshchakov S."/>
            <person name="Makarova K."/>
            <person name="Gavrilov S."/>
            <person name="Korzhenkov A."/>
            <person name="La Cono V."/>
            <person name="Arcadi E."/>
            <person name="Nechitaylo T."/>
            <person name="Ferrer M."/>
            <person name="Kublanov I."/>
            <person name="Wolf Y."/>
            <person name="Yakimov M."/>
            <person name="Golyshin P."/>
            <person name="Slesarev A."/>
            <person name="Kozyavkin S."/>
        </authorList>
    </citation>
    <scope>NUCLEOTIDE SEQUENCE [LARGE SCALE GENOMIC DNA]</scope>
    <source>
        <strain evidence="2 3">Mia14</strain>
    </source>
</reference>
<gene>
    <name evidence="2" type="ORF">Mia14_0151</name>
</gene>
<dbReference type="Proteomes" id="UP000197679">
    <property type="component" value="Chromosome"/>
</dbReference>